<organism evidence="2 3">
    <name type="scientific">Eumeta variegata</name>
    <name type="common">Bagworm moth</name>
    <name type="synonym">Eumeta japonica</name>
    <dbReference type="NCBI Taxonomy" id="151549"/>
    <lineage>
        <taxon>Eukaryota</taxon>
        <taxon>Metazoa</taxon>
        <taxon>Ecdysozoa</taxon>
        <taxon>Arthropoda</taxon>
        <taxon>Hexapoda</taxon>
        <taxon>Insecta</taxon>
        <taxon>Pterygota</taxon>
        <taxon>Neoptera</taxon>
        <taxon>Endopterygota</taxon>
        <taxon>Lepidoptera</taxon>
        <taxon>Glossata</taxon>
        <taxon>Ditrysia</taxon>
        <taxon>Tineoidea</taxon>
        <taxon>Psychidae</taxon>
        <taxon>Oiketicinae</taxon>
        <taxon>Eumeta</taxon>
    </lineage>
</organism>
<comment type="caution">
    <text evidence="2">The sequence shown here is derived from an EMBL/GenBank/DDBJ whole genome shotgun (WGS) entry which is preliminary data.</text>
</comment>
<keyword evidence="1" id="KW-0472">Membrane</keyword>
<proteinExistence type="predicted"/>
<reference evidence="2 3" key="1">
    <citation type="journal article" date="2019" name="Commun. Biol.">
        <title>The bagworm genome reveals a unique fibroin gene that provides high tensile strength.</title>
        <authorList>
            <person name="Kono N."/>
            <person name="Nakamura H."/>
            <person name="Ohtoshi R."/>
            <person name="Tomita M."/>
            <person name="Numata K."/>
            <person name="Arakawa K."/>
        </authorList>
    </citation>
    <scope>NUCLEOTIDE SEQUENCE [LARGE SCALE GENOMIC DNA]</scope>
</reference>
<keyword evidence="1" id="KW-0812">Transmembrane</keyword>
<dbReference type="AlphaFoldDB" id="A0A4C2A6G0"/>
<evidence type="ECO:0000256" key="1">
    <source>
        <dbReference type="SAM" id="Phobius"/>
    </source>
</evidence>
<evidence type="ECO:0000313" key="3">
    <source>
        <dbReference type="Proteomes" id="UP000299102"/>
    </source>
</evidence>
<keyword evidence="3" id="KW-1185">Reference proteome</keyword>
<name>A0A4C2A6G0_EUMVA</name>
<gene>
    <name evidence="2" type="ORF">EVAR_21891_1</name>
</gene>
<accession>A0A4C2A6G0</accession>
<sequence>MNYQLTDTSTRQIRVDFASLQHCPEAALVSAQCWRGAPSSLGLRVERGRRHRVLLCASEGLGLLQPAPQPKRDWGQLPPCFLIVTPMAIAFLYLIHATFVLCDASFANGERLIGGSHRHGWHEAVRLV</sequence>
<dbReference type="Proteomes" id="UP000299102">
    <property type="component" value="Unassembled WGS sequence"/>
</dbReference>
<protein>
    <submittedName>
        <fullName evidence="2">Uncharacterized protein</fullName>
    </submittedName>
</protein>
<dbReference type="OrthoDB" id="10264062at2759"/>
<keyword evidence="1" id="KW-1133">Transmembrane helix</keyword>
<evidence type="ECO:0000313" key="2">
    <source>
        <dbReference type="EMBL" id="GBP95770.1"/>
    </source>
</evidence>
<feature type="transmembrane region" description="Helical" evidence="1">
    <location>
        <begin position="81"/>
        <end position="102"/>
    </location>
</feature>
<dbReference type="EMBL" id="BGZK01002680">
    <property type="protein sequence ID" value="GBP95770.1"/>
    <property type="molecule type" value="Genomic_DNA"/>
</dbReference>